<dbReference type="SUPFAM" id="SSF54631">
    <property type="entry name" value="CBS-domain pair"/>
    <property type="match status" value="1"/>
</dbReference>
<dbReference type="InterPro" id="IPR050141">
    <property type="entry name" value="GCL_type2/YbdK_subfam"/>
</dbReference>
<protein>
    <submittedName>
        <fullName evidence="3">CBS domain-containing protein</fullName>
    </submittedName>
</protein>
<reference evidence="3 4" key="1">
    <citation type="submission" date="2020-01" db="EMBL/GenBank/DDBJ databases">
        <title>Spongiivirga citrea KCTC 32990T.</title>
        <authorList>
            <person name="Wang G."/>
        </authorList>
    </citation>
    <scope>NUCLEOTIDE SEQUENCE [LARGE SCALE GENOMIC DNA]</scope>
    <source>
        <strain evidence="3 4">KCTC 32990</strain>
    </source>
</reference>
<feature type="domain" description="CBS" evidence="2">
    <location>
        <begin position="506"/>
        <end position="563"/>
    </location>
</feature>
<comment type="caution">
    <text evidence="3">The sequence shown here is derived from an EMBL/GenBank/DDBJ whole genome shotgun (WGS) entry which is preliminary data.</text>
</comment>
<keyword evidence="4" id="KW-1185">Reference proteome</keyword>
<dbReference type="AlphaFoldDB" id="A0A6M0CSI6"/>
<dbReference type="InterPro" id="IPR014746">
    <property type="entry name" value="Gln_synth/guanido_kin_cat_dom"/>
</dbReference>
<dbReference type="SUPFAM" id="SSF55931">
    <property type="entry name" value="Glutamine synthetase/guanido kinase"/>
    <property type="match status" value="1"/>
</dbReference>
<dbReference type="PROSITE" id="PS51371">
    <property type="entry name" value="CBS"/>
    <property type="match status" value="2"/>
</dbReference>
<evidence type="ECO:0000259" key="2">
    <source>
        <dbReference type="PROSITE" id="PS51371"/>
    </source>
</evidence>
<dbReference type="EMBL" id="JAABOQ010000002">
    <property type="protein sequence ID" value="NER16820.1"/>
    <property type="molecule type" value="Genomic_DNA"/>
</dbReference>
<sequence>MGQHHVQNSRDEEARVKFTRHLIDDIKALEVMLEKGLIEDDIERIGSEQEFCLINENWRPTCKALEILQELDDPHFTTEIAQYNLEINLDPIELKKDCFSFVEKQLINLLAKAGNAASKHDTKILLTGILPTISKSELQFEYMTPNTRYQLLNDMIRKYRGGDIELHIRGVDELSINHESVLFEACNTSFQMHLQIAPNDFVSSYNWAQAISGPILGVCTNSPLLLGRELWSETRIALFRQSVDTRSSSYALKDRQARVTFGKAWASGSIAEMYKHDIARYKLMLIKDIESNSLEQLDNGITPKLSALNVHNGTIYRWNRPCYGVGGGKAHVRIENRYVPAGPSVLDQMANFAFWVGLMAGRPAEFDDMKNQMDFRDANANFIKAARTGRESVLLWKDKLYSARDLVINELLPIAYSGLEKKRIDKADIERLLGVIEKRTVGMTGSKWQINNYRKLQKELKQDDALVLLTKEIYQNQQANLPVHTWPTMKQNQNPHTMATQVRHIMSTQLFLVNKNDLSNLATNVMLWKGIHHLPVENDDGELVGLLTWKHMKEHAKKPEADSANLVSNIMIKDVITAEPETLISDAIRLMIEKKIGCLPVVRDKDLVGIITVKDVIALQDD</sequence>
<accession>A0A6M0CSI6</accession>
<evidence type="ECO:0000313" key="4">
    <source>
        <dbReference type="Proteomes" id="UP000474296"/>
    </source>
</evidence>
<dbReference type="InterPro" id="IPR046342">
    <property type="entry name" value="CBS_dom_sf"/>
</dbReference>
<dbReference type="Pfam" id="PF00571">
    <property type="entry name" value="CBS"/>
    <property type="match status" value="2"/>
</dbReference>
<dbReference type="GO" id="GO:0016879">
    <property type="term" value="F:ligase activity, forming carbon-nitrogen bonds"/>
    <property type="evidence" value="ECO:0007669"/>
    <property type="project" value="TreeGrafter"/>
</dbReference>
<dbReference type="InterPro" id="IPR000644">
    <property type="entry name" value="CBS_dom"/>
</dbReference>
<dbReference type="RefSeq" id="WP_164030354.1">
    <property type="nucleotide sequence ID" value="NZ_JAABOQ010000002.1"/>
</dbReference>
<evidence type="ECO:0000256" key="1">
    <source>
        <dbReference type="PROSITE-ProRule" id="PRU00703"/>
    </source>
</evidence>
<organism evidence="3 4">
    <name type="scientific">Spongiivirga citrea</name>
    <dbReference type="NCBI Taxonomy" id="1481457"/>
    <lineage>
        <taxon>Bacteria</taxon>
        <taxon>Pseudomonadati</taxon>
        <taxon>Bacteroidota</taxon>
        <taxon>Flavobacteriia</taxon>
        <taxon>Flavobacteriales</taxon>
        <taxon>Flavobacteriaceae</taxon>
        <taxon>Spongiivirga</taxon>
    </lineage>
</organism>
<dbReference type="PANTHER" id="PTHR36510:SF3">
    <property type="entry name" value="CONSERVED PROTEIN"/>
    <property type="match status" value="1"/>
</dbReference>
<dbReference type="Gene3D" id="3.10.580.10">
    <property type="entry name" value="CBS-domain"/>
    <property type="match status" value="1"/>
</dbReference>
<evidence type="ECO:0000313" key="3">
    <source>
        <dbReference type="EMBL" id="NER16820.1"/>
    </source>
</evidence>
<proteinExistence type="predicted"/>
<dbReference type="SMART" id="SM00116">
    <property type="entry name" value="CBS"/>
    <property type="match status" value="2"/>
</dbReference>
<dbReference type="Proteomes" id="UP000474296">
    <property type="component" value="Unassembled WGS sequence"/>
</dbReference>
<name>A0A6M0CSI6_9FLAO</name>
<dbReference type="Gene3D" id="3.30.590.20">
    <property type="match status" value="1"/>
</dbReference>
<keyword evidence="1" id="KW-0129">CBS domain</keyword>
<dbReference type="PANTHER" id="PTHR36510">
    <property type="entry name" value="GLUTAMATE--CYSTEINE LIGASE 2-RELATED"/>
    <property type="match status" value="1"/>
</dbReference>
<gene>
    <name evidence="3" type="ORF">GWK10_06340</name>
</gene>
<feature type="domain" description="CBS" evidence="2">
    <location>
        <begin position="571"/>
        <end position="622"/>
    </location>
</feature>